<reference evidence="12 13" key="2">
    <citation type="journal article" date="2011" name="Stand. Genomic Sci.">
        <title>Complete genome sequence of Isosphaera pallida type strain (IS1B).</title>
        <authorList>
            <consortium name="US DOE Joint Genome Institute (JGI-PGF)"/>
            <person name="Goker M."/>
            <person name="Cleland D."/>
            <person name="Saunders E."/>
            <person name="Lapidus A."/>
            <person name="Nolan M."/>
            <person name="Lucas S."/>
            <person name="Hammon N."/>
            <person name="Deshpande S."/>
            <person name="Cheng J.F."/>
            <person name="Tapia R."/>
            <person name="Han C."/>
            <person name="Goodwin L."/>
            <person name="Pitluck S."/>
            <person name="Liolios K."/>
            <person name="Pagani I."/>
            <person name="Ivanova N."/>
            <person name="Mavromatis K."/>
            <person name="Pati A."/>
            <person name="Chen A."/>
            <person name="Palaniappan K."/>
            <person name="Land M."/>
            <person name="Hauser L."/>
            <person name="Chang Y.J."/>
            <person name="Jeffries C.D."/>
            <person name="Detter J.C."/>
            <person name="Beck B."/>
            <person name="Woyke T."/>
            <person name="Bristow J."/>
            <person name="Eisen J.A."/>
            <person name="Markowitz V."/>
            <person name="Hugenholtz P."/>
            <person name="Kyrpides N.C."/>
            <person name="Klenk H.P."/>
        </authorList>
    </citation>
    <scope>NUCLEOTIDE SEQUENCE [LARGE SCALE GENOMIC DNA]</scope>
    <source>
        <strain evidence="13">ATCC 43644 / DSM 9630 / IS1B</strain>
    </source>
</reference>
<feature type="transmembrane region" description="Helical" evidence="10">
    <location>
        <begin position="88"/>
        <end position="114"/>
    </location>
</feature>
<dbReference type="PANTHER" id="PTHR30406">
    <property type="entry name" value="SULFATE TRANSPORT SYSTEM PERMEASE PROTEIN"/>
    <property type="match status" value="1"/>
</dbReference>
<feature type="transmembrane region" description="Helical" evidence="10">
    <location>
        <begin position="126"/>
        <end position="148"/>
    </location>
</feature>
<feature type="domain" description="ABC transmembrane type-1" evidence="11">
    <location>
        <begin position="88"/>
        <end position="291"/>
    </location>
</feature>
<dbReference type="KEGG" id="ipa:Isop_1501"/>
<reference key="1">
    <citation type="submission" date="2010-11" db="EMBL/GenBank/DDBJ databases">
        <title>The complete sequence of chromosome of Isophaera pallida ATCC 43644.</title>
        <authorList>
            <consortium name="US DOE Joint Genome Institute (JGI-PGF)"/>
            <person name="Lucas S."/>
            <person name="Copeland A."/>
            <person name="Lapidus A."/>
            <person name="Bruce D."/>
            <person name="Goodwin L."/>
            <person name="Pitluck S."/>
            <person name="Kyrpides N."/>
            <person name="Mavromatis K."/>
            <person name="Pagani I."/>
            <person name="Ivanova N."/>
            <person name="Saunders E."/>
            <person name="Brettin T."/>
            <person name="Detter J.C."/>
            <person name="Han C."/>
            <person name="Tapia R."/>
            <person name="Land M."/>
            <person name="Hauser L."/>
            <person name="Markowitz V."/>
            <person name="Cheng J.-F."/>
            <person name="Hugenholtz P."/>
            <person name="Woyke T."/>
            <person name="Wu D."/>
            <person name="Eisen J.A."/>
        </authorList>
    </citation>
    <scope>NUCLEOTIDE SEQUENCE</scope>
    <source>
        <strain>ATCC 43644</strain>
    </source>
</reference>
<dbReference type="InterPro" id="IPR035906">
    <property type="entry name" value="MetI-like_sf"/>
</dbReference>
<dbReference type="PANTHER" id="PTHR30406:SF1">
    <property type="entry name" value="SULFATE TRANSPORT SYSTEM PERMEASE PROTEIN CYSW"/>
    <property type="match status" value="1"/>
</dbReference>
<proteinExistence type="predicted"/>
<dbReference type="EMBL" id="CP002353">
    <property type="protein sequence ID" value="ADV62086.1"/>
    <property type="molecule type" value="Genomic_DNA"/>
</dbReference>
<protein>
    <submittedName>
        <fullName evidence="12">Sulfate ABC transporter, inner membrane subunit</fullName>
    </submittedName>
</protein>
<dbReference type="InParanoid" id="E8QYU9"/>
<evidence type="ECO:0000256" key="10">
    <source>
        <dbReference type="SAM" id="Phobius"/>
    </source>
</evidence>
<organism evidence="12 13">
    <name type="scientific">Isosphaera pallida (strain ATCC 43644 / DSM 9630 / IS1B)</name>
    <dbReference type="NCBI Taxonomy" id="575540"/>
    <lineage>
        <taxon>Bacteria</taxon>
        <taxon>Pseudomonadati</taxon>
        <taxon>Planctomycetota</taxon>
        <taxon>Planctomycetia</taxon>
        <taxon>Isosphaerales</taxon>
        <taxon>Isosphaeraceae</taxon>
        <taxon>Isosphaera</taxon>
    </lineage>
</organism>
<evidence type="ECO:0000256" key="8">
    <source>
        <dbReference type="ARBA" id="ARBA00025323"/>
    </source>
</evidence>
<feature type="compositionally biased region" description="Polar residues" evidence="9">
    <location>
        <begin position="308"/>
        <end position="321"/>
    </location>
</feature>
<feature type="transmembrane region" description="Helical" evidence="10">
    <location>
        <begin position="272"/>
        <end position="291"/>
    </location>
</feature>
<dbReference type="GO" id="GO:0015419">
    <property type="term" value="F:ABC-type sulfate transporter activity"/>
    <property type="evidence" value="ECO:0007669"/>
    <property type="project" value="InterPro"/>
</dbReference>
<dbReference type="NCBIfam" id="TIGR00969">
    <property type="entry name" value="3a0106s02"/>
    <property type="match status" value="1"/>
</dbReference>
<accession>E8QYU9</accession>
<dbReference type="InterPro" id="IPR000515">
    <property type="entry name" value="MetI-like"/>
</dbReference>
<feature type="transmembrane region" description="Helical" evidence="10">
    <location>
        <begin position="43"/>
        <end position="68"/>
    </location>
</feature>
<dbReference type="Pfam" id="PF00528">
    <property type="entry name" value="BPD_transp_1"/>
    <property type="match status" value="1"/>
</dbReference>
<evidence type="ECO:0000256" key="9">
    <source>
        <dbReference type="SAM" id="MobiDB-lite"/>
    </source>
</evidence>
<sequence>MNLSSTTREPESRAALPVFDERPMESVAPPQGWLGGGSWKAQLLTALVLVWVGLLVILPTVSLVFEALGEGPARLYKSLTHPDVLASFRLTLVATLAATALNTVFGLMIALTLARQSFVGRGLADALLDLPFAVSPVIAGLLLILLYGPMTPVGGWLDGLGIGVIYHPLGLVIATAFVTLPFVAREVVPVLREFGIDQEEVAHTLGAGRWTTFRRITLPSIRWGLAYGVLLTIARGLGEFGAVLVVSGNILGRTQTTTLYIHDAVETFNPQGAAAASLVLGGVSVGLLLTLEALRERVERRECHAATTAATKGESSTTATNGREPRS</sequence>
<comment type="function">
    <text evidence="8">Part of the ABC transporter complex CysAWTP (TC 3.A.1.6.1) involved in sulfate/thiosulfate import. Probably responsible for the translocation of the substrate across the membrane.</text>
</comment>
<evidence type="ECO:0000256" key="5">
    <source>
        <dbReference type="ARBA" id="ARBA00022989"/>
    </source>
</evidence>
<keyword evidence="3" id="KW-0813">Transport</keyword>
<dbReference type="FunCoup" id="E8QYU9">
    <property type="interactions" value="153"/>
</dbReference>
<gene>
    <name evidence="12" type="ordered locus">Isop_1501</name>
</gene>
<name>E8QYU9_ISOPI</name>
<evidence type="ECO:0000256" key="3">
    <source>
        <dbReference type="ARBA" id="ARBA00022448"/>
    </source>
</evidence>
<keyword evidence="5 10" id="KW-1133">Transmembrane helix</keyword>
<dbReference type="eggNOG" id="COG4208">
    <property type="taxonomic scope" value="Bacteria"/>
</dbReference>
<evidence type="ECO:0000256" key="2">
    <source>
        <dbReference type="ARBA" id="ARBA00011779"/>
    </source>
</evidence>
<evidence type="ECO:0000256" key="1">
    <source>
        <dbReference type="ARBA" id="ARBA00004651"/>
    </source>
</evidence>
<dbReference type="GO" id="GO:0005886">
    <property type="term" value="C:plasma membrane"/>
    <property type="evidence" value="ECO:0007669"/>
    <property type="project" value="UniProtKB-SubCell"/>
</dbReference>
<keyword evidence="13" id="KW-1185">Reference proteome</keyword>
<dbReference type="SUPFAM" id="SSF161098">
    <property type="entry name" value="MetI-like"/>
    <property type="match status" value="1"/>
</dbReference>
<comment type="subcellular location">
    <subcellularLocation>
        <location evidence="1">Cell membrane</location>
        <topology evidence="1">Multi-pass membrane protein</topology>
    </subcellularLocation>
</comment>
<dbReference type="STRING" id="575540.Isop_1501"/>
<keyword evidence="6" id="KW-0764">Sulfate transport</keyword>
<evidence type="ECO:0000259" key="11">
    <source>
        <dbReference type="PROSITE" id="PS50928"/>
    </source>
</evidence>
<dbReference type="CDD" id="cd06261">
    <property type="entry name" value="TM_PBP2"/>
    <property type="match status" value="1"/>
</dbReference>
<keyword evidence="4 10" id="KW-0812">Transmembrane</keyword>
<evidence type="ECO:0000313" key="12">
    <source>
        <dbReference type="EMBL" id="ADV62086.1"/>
    </source>
</evidence>
<feature type="transmembrane region" description="Helical" evidence="10">
    <location>
        <begin position="224"/>
        <end position="252"/>
    </location>
</feature>
<comment type="subunit">
    <text evidence="2">The complex is composed of two ATP-binding proteins (CysA), two transmembrane proteins (CysT and CysW) and a solute-binding protein (CysP).</text>
</comment>
<dbReference type="AlphaFoldDB" id="E8QYU9"/>
<keyword evidence="7 10" id="KW-0472">Membrane</keyword>
<dbReference type="Proteomes" id="UP000008631">
    <property type="component" value="Chromosome"/>
</dbReference>
<evidence type="ECO:0000256" key="6">
    <source>
        <dbReference type="ARBA" id="ARBA00023032"/>
    </source>
</evidence>
<evidence type="ECO:0000256" key="4">
    <source>
        <dbReference type="ARBA" id="ARBA00022692"/>
    </source>
</evidence>
<feature type="region of interest" description="Disordered" evidence="9">
    <location>
        <begin position="304"/>
        <end position="327"/>
    </location>
</feature>
<feature type="transmembrane region" description="Helical" evidence="10">
    <location>
        <begin position="160"/>
        <end position="184"/>
    </location>
</feature>
<dbReference type="HOGENOM" id="CLU_016047_14_0_0"/>
<evidence type="ECO:0000313" key="13">
    <source>
        <dbReference type="Proteomes" id="UP000008631"/>
    </source>
</evidence>
<evidence type="ECO:0000256" key="7">
    <source>
        <dbReference type="ARBA" id="ARBA00023136"/>
    </source>
</evidence>
<dbReference type="InterPro" id="IPR005667">
    <property type="entry name" value="Sulph_transpt2"/>
</dbReference>
<dbReference type="Gene3D" id="1.10.3720.10">
    <property type="entry name" value="MetI-like"/>
    <property type="match status" value="1"/>
</dbReference>
<dbReference type="RefSeq" id="WP_013564374.1">
    <property type="nucleotide sequence ID" value="NC_014962.1"/>
</dbReference>
<dbReference type="PROSITE" id="PS50928">
    <property type="entry name" value="ABC_TM1"/>
    <property type="match status" value="1"/>
</dbReference>